<sequence>MDKAKHNQIMVNLDHVLNWIGFGRYHVLILLVCGCAYFSVCSELLLIMYLSKPFADSSFSSGNVEYSLYPFFTTLVSFFSGLFWGVLSDKYGRKPIFILTVAVSGIFGLLSSLMPSFVLFVFMRCITSIGLCGTVAVDFVVFLEIAPLKNRGKFTGSIVLFGSLGVIYLSGMALLTLDSLGWRWLVRFASFPMIIVLVIRLLITHESPRWLLKNGKQHLIWDILEGIAKINKRPSPMSYLVYNQLNETSGLQKKKSVVPNQSLAKYNLEINSPVSVESDSRSELVSESDSRSESEPEPKPELQPTLDPFRVWDTKKKSIMKEDSPLLFVEKTQKANLKKSLTTYKKEDLIFTTAENSKPTQLNFKKRITQLWGPELRRTSTCFFCFWFLQPLAYWGITSFLPVYLKNLGLEWEKVIFYMLTAQLPGIFLAGFLSDKKSIGRKGALRIFTAGAGITLALLAILRRPTWLIVVVCLFLYMFVVPIYSILFTFTPECFPTEIRTTAMGVSNVALTLPGMFAAFLAAKILEVHSNWLFPFVWCMCYVAFFVVTFLLKVDTVGKELDQ</sequence>
<feature type="compositionally biased region" description="Basic and acidic residues" evidence="6">
    <location>
        <begin position="278"/>
        <end position="300"/>
    </location>
</feature>
<protein>
    <submittedName>
        <fullName evidence="9">Major facilitator-type transporter hxnz-related</fullName>
    </submittedName>
</protein>
<evidence type="ECO:0000256" key="7">
    <source>
        <dbReference type="SAM" id="Phobius"/>
    </source>
</evidence>
<dbReference type="Proteomes" id="UP001146793">
    <property type="component" value="Unassembled WGS sequence"/>
</dbReference>
<feature type="transmembrane region" description="Helical" evidence="7">
    <location>
        <begin position="415"/>
        <end position="433"/>
    </location>
</feature>
<evidence type="ECO:0000256" key="4">
    <source>
        <dbReference type="ARBA" id="ARBA00022989"/>
    </source>
</evidence>
<dbReference type="PANTHER" id="PTHR23511">
    <property type="entry name" value="SYNAPTIC VESICLE GLYCOPROTEIN 2"/>
    <property type="match status" value="1"/>
</dbReference>
<feature type="transmembrane region" description="Helical" evidence="7">
    <location>
        <begin position="382"/>
        <end position="403"/>
    </location>
</feature>
<dbReference type="InterPro" id="IPR011701">
    <property type="entry name" value="MFS"/>
</dbReference>
<dbReference type="SUPFAM" id="SSF103473">
    <property type="entry name" value="MFS general substrate transporter"/>
    <property type="match status" value="1"/>
</dbReference>
<evidence type="ECO:0000313" key="9">
    <source>
        <dbReference type="EMBL" id="KAJ3427657.1"/>
    </source>
</evidence>
<evidence type="ECO:0000313" key="10">
    <source>
        <dbReference type="Proteomes" id="UP001146793"/>
    </source>
</evidence>
<gene>
    <name evidence="9" type="ORF">M0812_25285</name>
</gene>
<evidence type="ECO:0000259" key="8">
    <source>
        <dbReference type="PROSITE" id="PS50850"/>
    </source>
</evidence>
<dbReference type="PROSITE" id="PS51257">
    <property type="entry name" value="PROKAR_LIPOPROTEIN"/>
    <property type="match status" value="1"/>
</dbReference>
<reference evidence="9" key="1">
    <citation type="submission" date="2022-08" db="EMBL/GenBank/DDBJ databases">
        <title>Novel sulphate-reducing endosymbionts in the free-living metamonad Anaeramoeba.</title>
        <authorList>
            <person name="Jerlstrom-Hultqvist J."/>
            <person name="Cepicka I."/>
            <person name="Gallot-Lavallee L."/>
            <person name="Salas-Leiva D."/>
            <person name="Curtis B.A."/>
            <person name="Zahonova K."/>
            <person name="Pipaliya S."/>
            <person name="Dacks J."/>
            <person name="Roger A.J."/>
        </authorList>
    </citation>
    <scope>NUCLEOTIDE SEQUENCE</scope>
    <source>
        <strain evidence="9">Busselton2</strain>
    </source>
</reference>
<feature type="transmembrane region" description="Helical" evidence="7">
    <location>
        <begin position="181"/>
        <end position="203"/>
    </location>
</feature>
<feature type="region of interest" description="Disordered" evidence="6">
    <location>
        <begin position="274"/>
        <end position="306"/>
    </location>
</feature>
<evidence type="ECO:0000256" key="3">
    <source>
        <dbReference type="ARBA" id="ARBA00022692"/>
    </source>
</evidence>
<feature type="transmembrane region" description="Helical" evidence="7">
    <location>
        <begin position="120"/>
        <end position="142"/>
    </location>
</feature>
<comment type="subcellular location">
    <subcellularLocation>
        <location evidence="1">Membrane</location>
        <topology evidence="1">Multi-pass membrane protein</topology>
    </subcellularLocation>
</comment>
<accession>A0AAV7YGC1</accession>
<dbReference type="GO" id="GO:0022857">
    <property type="term" value="F:transmembrane transporter activity"/>
    <property type="evidence" value="ECO:0007669"/>
    <property type="project" value="InterPro"/>
</dbReference>
<feature type="transmembrane region" description="Helical" evidence="7">
    <location>
        <begin position="502"/>
        <end position="526"/>
    </location>
</feature>
<keyword evidence="4 7" id="KW-1133">Transmembrane helix</keyword>
<evidence type="ECO:0000256" key="5">
    <source>
        <dbReference type="ARBA" id="ARBA00023136"/>
    </source>
</evidence>
<feature type="transmembrane region" description="Helical" evidence="7">
    <location>
        <begin position="154"/>
        <end position="175"/>
    </location>
</feature>
<dbReference type="Gene3D" id="1.20.1250.20">
    <property type="entry name" value="MFS general substrate transporter like domains"/>
    <property type="match status" value="2"/>
</dbReference>
<dbReference type="InterPro" id="IPR020846">
    <property type="entry name" value="MFS_dom"/>
</dbReference>
<evidence type="ECO:0000256" key="1">
    <source>
        <dbReference type="ARBA" id="ARBA00004141"/>
    </source>
</evidence>
<dbReference type="CDD" id="cd17316">
    <property type="entry name" value="MFS_SV2_like"/>
    <property type="match status" value="1"/>
</dbReference>
<dbReference type="InterPro" id="IPR036259">
    <property type="entry name" value="MFS_trans_sf"/>
</dbReference>
<name>A0AAV7YGC1_9EUKA</name>
<feature type="transmembrane region" description="Helical" evidence="7">
    <location>
        <begin position="468"/>
        <end position="490"/>
    </location>
</feature>
<feature type="transmembrane region" description="Helical" evidence="7">
    <location>
        <begin position="96"/>
        <end position="114"/>
    </location>
</feature>
<dbReference type="EMBL" id="JANTQA010000060">
    <property type="protein sequence ID" value="KAJ3427657.1"/>
    <property type="molecule type" value="Genomic_DNA"/>
</dbReference>
<comment type="caution">
    <text evidence="9">The sequence shown here is derived from an EMBL/GenBank/DDBJ whole genome shotgun (WGS) entry which is preliminary data.</text>
</comment>
<organism evidence="9 10">
    <name type="scientific">Anaeramoeba flamelloides</name>
    <dbReference type="NCBI Taxonomy" id="1746091"/>
    <lineage>
        <taxon>Eukaryota</taxon>
        <taxon>Metamonada</taxon>
        <taxon>Anaeramoebidae</taxon>
        <taxon>Anaeramoeba</taxon>
    </lineage>
</organism>
<dbReference type="GO" id="GO:0016020">
    <property type="term" value="C:membrane"/>
    <property type="evidence" value="ECO:0007669"/>
    <property type="project" value="UniProtKB-SubCell"/>
</dbReference>
<evidence type="ECO:0000256" key="6">
    <source>
        <dbReference type="SAM" id="MobiDB-lite"/>
    </source>
</evidence>
<feature type="transmembrane region" description="Helical" evidence="7">
    <location>
        <begin position="27"/>
        <end position="48"/>
    </location>
</feature>
<feature type="transmembrane region" description="Helical" evidence="7">
    <location>
        <begin position="68"/>
        <end position="87"/>
    </location>
</feature>
<keyword evidence="5 7" id="KW-0472">Membrane</keyword>
<keyword evidence="3 7" id="KW-0812">Transmembrane</keyword>
<keyword evidence="2" id="KW-0813">Transport</keyword>
<feature type="transmembrane region" description="Helical" evidence="7">
    <location>
        <begin position="532"/>
        <end position="552"/>
    </location>
</feature>
<proteinExistence type="predicted"/>
<dbReference type="PROSITE" id="PS50850">
    <property type="entry name" value="MFS"/>
    <property type="match status" value="1"/>
</dbReference>
<dbReference type="Pfam" id="PF07690">
    <property type="entry name" value="MFS_1"/>
    <property type="match status" value="1"/>
</dbReference>
<dbReference type="PANTHER" id="PTHR23511:SF34">
    <property type="entry name" value="SYNAPTIC VESICLE GLYCOPROTEIN 2"/>
    <property type="match status" value="1"/>
</dbReference>
<evidence type="ECO:0000256" key="2">
    <source>
        <dbReference type="ARBA" id="ARBA00022448"/>
    </source>
</evidence>
<feature type="domain" description="Major facilitator superfamily (MFS) profile" evidence="8">
    <location>
        <begin position="29"/>
        <end position="556"/>
    </location>
</feature>
<dbReference type="AlphaFoldDB" id="A0AAV7YGC1"/>
<feature type="transmembrane region" description="Helical" evidence="7">
    <location>
        <begin position="445"/>
        <end position="462"/>
    </location>
</feature>